<gene>
    <name evidence="6" type="primary">lptC</name>
    <name evidence="6" type="ordered locus">Geob_2277</name>
</gene>
<protein>
    <submittedName>
        <fullName evidence="6">Lipopolysaccharide ABC transporter, periplasmic protein LptC</fullName>
    </submittedName>
</protein>
<evidence type="ECO:0000256" key="1">
    <source>
        <dbReference type="ARBA" id="ARBA00022475"/>
    </source>
</evidence>
<keyword evidence="1" id="KW-1003">Cell membrane</keyword>
<accession>B9M9Q9</accession>
<keyword evidence="7" id="KW-1185">Reference proteome</keyword>
<dbReference type="EMBL" id="CP001390">
    <property type="protein sequence ID" value="ACM20631.1"/>
    <property type="molecule type" value="Genomic_DNA"/>
</dbReference>
<dbReference type="PANTHER" id="PTHR37481:SF1">
    <property type="entry name" value="LIPOPOLYSACCHARIDE EXPORT SYSTEM PROTEIN LPTC"/>
    <property type="match status" value="1"/>
</dbReference>
<sequence length="191" mass="21026">MLRPKKIRLILAMAIVLAGVSLIATVMLKVEQRKPPAEKLDPLPDNVEMALQKVHYSEVKDGIKKWDLFADQALFDMKKEAFHLKGVRLVLVAETRIGDITLTADGADYYSKTKDVELSGNVVAKSDTGMHFSSATARFVGANALIRTDDPVRFTDGRIEVSGVGMELKTTTRDLKIKKGVTADIMNGHSK</sequence>
<dbReference type="NCBIfam" id="TIGR04409">
    <property type="entry name" value="LptC_YrbK"/>
    <property type="match status" value="1"/>
</dbReference>
<dbReference type="Pfam" id="PF06835">
    <property type="entry name" value="LptC"/>
    <property type="match status" value="1"/>
</dbReference>
<evidence type="ECO:0000313" key="6">
    <source>
        <dbReference type="EMBL" id="ACM20631.1"/>
    </source>
</evidence>
<dbReference type="HOGENOM" id="CLU_120412_0_0_7"/>
<dbReference type="Proteomes" id="UP000007721">
    <property type="component" value="Chromosome"/>
</dbReference>
<dbReference type="RefSeq" id="WP_012647360.1">
    <property type="nucleotide sequence ID" value="NC_011979.1"/>
</dbReference>
<evidence type="ECO:0000313" key="7">
    <source>
        <dbReference type="Proteomes" id="UP000007721"/>
    </source>
</evidence>
<dbReference type="GO" id="GO:0030288">
    <property type="term" value="C:outer membrane-bounded periplasmic space"/>
    <property type="evidence" value="ECO:0007669"/>
    <property type="project" value="TreeGrafter"/>
</dbReference>
<dbReference type="InterPro" id="IPR010664">
    <property type="entry name" value="LipoPS_assembly_LptC-rel"/>
</dbReference>
<dbReference type="OrthoDB" id="5397263at2"/>
<dbReference type="AlphaFoldDB" id="B9M9Q9"/>
<name>B9M9Q9_GEODF</name>
<dbReference type="PANTHER" id="PTHR37481">
    <property type="entry name" value="LIPOPOLYSACCHARIDE EXPORT SYSTEM PROTEIN LPTC"/>
    <property type="match status" value="1"/>
</dbReference>
<keyword evidence="4" id="KW-1133">Transmembrane helix</keyword>
<evidence type="ECO:0000256" key="2">
    <source>
        <dbReference type="ARBA" id="ARBA00022519"/>
    </source>
</evidence>
<dbReference type="GO" id="GO:0005886">
    <property type="term" value="C:plasma membrane"/>
    <property type="evidence" value="ECO:0007669"/>
    <property type="project" value="InterPro"/>
</dbReference>
<dbReference type="GO" id="GO:0015221">
    <property type="term" value="F:lipopolysaccharide transmembrane transporter activity"/>
    <property type="evidence" value="ECO:0007669"/>
    <property type="project" value="InterPro"/>
</dbReference>
<evidence type="ECO:0000256" key="5">
    <source>
        <dbReference type="ARBA" id="ARBA00023136"/>
    </source>
</evidence>
<proteinExistence type="predicted"/>
<reference evidence="6 7" key="1">
    <citation type="submission" date="2009-01" db="EMBL/GenBank/DDBJ databases">
        <title>Complete sequence of Geobacter sp. FRC-32.</title>
        <authorList>
            <consortium name="US DOE Joint Genome Institute"/>
            <person name="Lucas S."/>
            <person name="Copeland A."/>
            <person name="Lapidus A."/>
            <person name="Glavina del Rio T."/>
            <person name="Dalin E."/>
            <person name="Tice H."/>
            <person name="Bruce D."/>
            <person name="Goodwin L."/>
            <person name="Pitluck S."/>
            <person name="Saunders E."/>
            <person name="Brettin T."/>
            <person name="Detter J.C."/>
            <person name="Han C."/>
            <person name="Larimer F."/>
            <person name="Land M."/>
            <person name="Hauser L."/>
            <person name="Kyrpides N."/>
            <person name="Ovchinnikova G."/>
            <person name="Kostka J."/>
            <person name="Richardson P."/>
        </authorList>
    </citation>
    <scope>NUCLEOTIDE SEQUENCE [LARGE SCALE GENOMIC DNA]</scope>
    <source>
        <strain evidence="7">DSM 22248 / JCM 15807 / FRC-32</strain>
    </source>
</reference>
<keyword evidence="3" id="KW-0812">Transmembrane</keyword>
<dbReference type="STRING" id="316067.Geob_2277"/>
<evidence type="ECO:0000256" key="4">
    <source>
        <dbReference type="ARBA" id="ARBA00022989"/>
    </source>
</evidence>
<dbReference type="InterPro" id="IPR052363">
    <property type="entry name" value="LPS_export_LptC"/>
</dbReference>
<dbReference type="GO" id="GO:0017089">
    <property type="term" value="F:glycolipid transfer activity"/>
    <property type="evidence" value="ECO:0007669"/>
    <property type="project" value="TreeGrafter"/>
</dbReference>
<organism evidence="6 7">
    <name type="scientific">Geotalea daltonii (strain DSM 22248 / JCM 15807 / FRC-32)</name>
    <name type="common">Geobacter daltonii</name>
    <dbReference type="NCBI Taxonomy" id="316067"/>
    <lineage>
        <taxon>Bacteria</taxon>
        <taxon>Pseudomonadati</taxon>
        <taxon>Thermodesulfobacteriota</taxon>
        <taxon>Desulfuromonadia</taxon>
        <taxon>Geobacterales</taxon>
        <taxon>Geobacteraceae</taxon>
        <taxon>Geotalea</taxon>
    </lineage>
</organism>
<evidence type="ECO:0000256" key="3">
    <source>
        <dbReference type="ARBA" id="ARBA00022692"/>
    </source>
</evidence>
<dbReference type="Gene3D" id="2.60.450.10">
    <property type="entry name" value="Lipopolysaccharide (LPS) transport protein A like domain"/>
    <property type="match status" value="1"/>
</dbReference>
<dbReference type="KEGG" id="geo:Geob_2277"/>
<keyword evidence="2" id="KW-0997">Cell inner membrane</keyword>
<dbReference type="InterPro" id="IPR026265">
    <property type="entry name" value="LptC"/>
</dbReference>
<keyword evidence="5" id="KW-0472">Membrane</keyword>
<dbReference type="eggNOG" id="COG3117">
    <property type="taxonomic scope" value="Bacteria"/>
</dbReference>